<organism evidence="1 2">
    <name type="scientific">Sphingomonas oryzagri</name>
    <dbReference type="NCBI Taxonomy" id="3042314"/>
    <lineage>
        <taxon>Bacteria</taxon>
        <taxon>Pseudomonadati</taxon>
        <taxon>Pseudomonadota</taxon>
        <taxon>Alphaproteobacteria</taxon>
        <taxon>Sphingomonadales</taxon>
        <taxon>Sphingomonadaceae</taxon>
        <taxon>Sphingomonas</taxon>
    </lineage>
</organism>
<evidence type="ECO:0000313" key="2">
    <source>
        <dbReference type="Proteomes" id="UP001160625"/>
    </source>
</evidence>
<sequence>MVHVLASLAFTLVAFGALGLTVFLLMQDQDKIMAALGLSIDPAPRPAHRPVRVRTAGRWQAASATAARPWSAAA</sequence>
<evidence type="ECO:0000313" key="1">
    <source>
        <dbReference type="EMBL" id="MDH7637999.1"/>
    </source>
</evidence>
<dbReference type="Proteomes" id="UP001160625">
    <property type="component" value="Unassembled WGS sequence"/>
</dbReference>
<dbReference type="RefSeq" id="WP_281043328.1">
    <property type="nucleotide sequence ID" value="NZ_JARYGZ010000001.1"/>
</dbReference>
<dbReference type="EMBL" id="JARYGZ010000001">
    <property type="protein sequence ID" value="MDH7637999.1"/>
    <property type="molecule type" value="Genomic_DNA"/>
</dbReference>
<gene>
    <name evidence="1" type="ORF">QGN17_04580</name>
</gene>
<protein>
    <submittedName>
        <fullName evidence="1">Uncharacterized protein</fullName>
    </submittedName>
</protein>
<proteinExistence type="predicted"/>
<accession>A0ABT6MZU7</accession>
<comment type="caution">
    <text evidence="1">The sequence shown here is derived from an EMBL/GenBank/DDBJ whole genome shotgun (WGS) entry which is preliminary data.</text>
</comment>
<keyword evidence="2" id="KW-1185">Reference proteome</keyword>
<name>A0ABT6MZU7_9SPHN</name>
<reference evidence="1" key="1">
    <citation type="submission" date="2023-04" db="EMBL/GenBank/DDBJ databases">
        <title>Sphingomonas sp. MAHUQ-71 isolated from rice field.</title>
        <authorList>
            <person name="Huq M.A."/>
        </authorList>
    </citation>
    <scope>NUCLEOTIDE SEQUENCE</scope>
    <source>
        <strain evidence="1">MAHUQ-71</strain>
    </source>
</reference>